<sequence length="113" mass="11278">MIPSSWVVAAAAPSLAAKVTLPGLVTVAVPSEAKVALPAAATKAASTFVSMPTTSTVKAIAAGLGSLEIGSSVAVHLVPCRRSIRSNSETVQGVAKADEDSLVTFGTLSNVFV</sequence>
<dbReference type="AlphaFoldDB" id="A0A6G1DN94"/>
<evidence type="ECO:0000313" key="3">
    <source>
        <dbReference type="Proteomes" id="UP000479710"/>
    </source>
</evidence>
<keyword evidence="3" id="KW-1185">Reference proteome</keyword>
<proteinExistence type="predicted"/>
<gene>
    <name evidence="2" type="ORF">E2562_027860</name>
</gene>
<keyword evidence="1" id="KW-0732">Signal</keyword>
<feature type="signal peptide" evidence="1">
    <location>
        <begin position="1"/>
        <end position="16"/>
    </location>
</feature>
<evidence type="ECO:0000256" key="1">
    <source>
        <dbReference type="SAM" id="SignalP"/>
    </source>
</evidence>
<feature type="chain" id="PRO_5026230759" description="Secreted protein" evidence="1">
    <location>
        <begin position="17"/>
        <end position="113"/>
    </location>
</feature>
<dbReference type="Proteomes" id="UP000479710">
    <property type="component" value="Unassembled WGS sequence"/>
</dbReference>
<organism evidence="2 3">
    <name type="scientific">Oryza meyeriana var. granulata</name>
    <dbReference type="NCBI Taxonomy" id="110450"/>
    <lineage>
        <taxon>Eukaryota</taxon>
        <taxon>Viridiplantae</taxon>
        <taxon>Streptophyta</taxon>
        <taxon>Embryophyta</taxon>
        <taxon>Tracheophyta</taxon>
        <taxon>Spermatophyta</taxon>
        <taxon>Magnoliopsida</taxon>
        <taxon>Liliopsida</taxon>
        <taxon>Poales</taxon>
        <taxon>Poaceae</taxon>
        <taxon>BOP clade</taxon>
        <taxon>Oryzoideae</taxon>
        <taxon>Oryzeae</taxon>
        <taxon>Oryzinae</taxon>
        <taxon>Oryza</taxon>
        <taxon>Oryza meyeriana</taxon>
    </lineage>
</organism>
<evidence type="ECO:0008006" key="4">
    <source>
        <dbReference type="Google" id="ProtNLM"/>
    </source>
</evidence>
<protein>
    <recommendedName>
        <fullName evidence="4">Secreted protein</fullName>
    </recommendedName>
</protein>
<name>A0A6G1DN94_9ORYZ</name>
<reference evidence="2 3" key="1">
    <citation type="submission" date="2019-11" db="EMBL/GenBank/DDBJ databases">
        <title>Whole genome sequence of Oryza granulata.</title>
        <authorList>
            <person name="Li W."/>
        </authorList>
    </citation>
    <scope>NUCLEOTIDE SEQUENCE [LARGE SCALE GENOMIC DNA]</scope>
    <source>
        <strain evidence="3">cv. Menghai</strain>
        <tissue evidence="2">Leaf</tissue>
    </source>
</reference>
<comment type="caution">
    <text evidence="2">The sequence shown here is derived from an EMBL/GenBank/DDBJ whole genome shotgun (WGS) entry which is preliminary data.</text>
</comment>
<accession>A0A6G1DN94</accession>
<dbReference type="EMBL" id="SPHZ02000006">
    <property type="protein sequence ID" value="KAF0914305.1"/>
    <property type="molecule type" value="Genomic_DNA"/>
</dbReference>
<evidence type="ECO:0000313" key="2">
    <source>
        <dbReference type="EMBL" id="KAF0914305.1"/>
    </source>
</evidence>